<keyword evidence="2" id="KW-0808">Transferase</keyword>
<keyword evidence="3" id="KW-1185">Reference proteome</keyword>
<sequence length="196" mass="22346">MSQIFPRFLATPRLLLRRLRRDDGDALCGYRSLPEVARYQGWESYGPEDARRLIEDQKDAEPGIPGTWFQVAVVERATNVVIGDCGLHCLADEPQQMEFGVTLAPSHQGLGYAAEALECLIHFAFATLGMHRVLAITGDQNQAAASLFRRLGFRQEAHHIEHRWYKGHWESEFVFALLRREWELRSQRNLEAGAEA</sequence>
<evidence type="ECO:0000313" key="2">
    <source>
        <dbReference type="EMBL" id="TDU70940.1"/>
    </source>
</evidence>
<proteinExistence type="predicted"/>
<dbReference type="InterPro" id="IPR000182">
    <property type="entry name" value="GNAT_dom"/>
</dbReference>
<dbReference type="Pfam" id="PF13302">
    <property type="entry name" value="Acetyltransf_3"/>
    <property type="match status" value="1"/>
</dbReference>
<dbReference type="AlphaFoldDB" id="A0A4R7RYD3"/>
<feature type="domain" description="N-acetyltransferase" evidence="1">
    <location>
        <begin position="14"/>
        <end position="180"/>
    </location>
</feature>
<dbReference type="GO" id="GO:0016747">
    <property type="term" value="F:acyltransferase activity, transferring groups other than amino-acyl groups"/>
    <property type="evidence" value="ECO:0007669"/>
    <property type="project" value="InterPro"/>
</dbReference>
<dbReference type="PANTHER" id="PTHR43792:SF1">
    <property type="entry name" value="N-ACETYLTRANSFERASE DOMAIN-CONTAINING PROTEIN"/>
    <property type="match status" value="1"/>
</dbReference>
<reference evidence="2 3" key="1">
    <citation type="submission" date="2019-03" db="EMBL/GenBank/DDBJ databases">
        <title>Genomic Encyclopedia of Archaeal and Bacterial Type Strains, Phase II (KMG-II): from individual species to whole genera.</title>
        <authorList>
            <person name="Goeker M."/>
        </authorList>
    </citation>
    <scope>NUCLEOTIDE SEQUENCE [LARGE SCALE GENOMIC DNA]</scope>
    <source>
        <strain evidence="2 3">ATCC 25309</strain>
    </source>
</reference>
<dbReference type="PROSITE" id="PS51186">
    <property type="entry name" value="GNAT"/>
    <property type="match status" value="1"/>
</dbReference>
<gene>
    <name evidence="2" type="ORF">EI77_02058</name>
</gene>
<dbReference type="PANTHER" id="PTHR43792">
    <property type="entry name" value="GNAT FAMILY, PUTATIVE (AFU_ORTHOLOGUE AFUA_3G00765)-RELATED-RELATED"/>
    <property type="match status" value="1"/>
</dbReference>
<dbReference type="RefSeq" id="WP_133795139.1">
    <property type="nucleotide sequence ID" value="NZ_SOCA01000003.1"/>
</dbReference>
<dbReference type="InterPro" id="IPR016181">
    <property type="entry name" value="Acyl_CoA_acyltransferase"/>
</dbReference>
<organism evidence="2 3">
    <name type="scientific">Prosthecobacter fusiformis</name>
    <dbReference type="NCBI Taxonomy" id="48464"/>
    <lineage>
        <taxon>Bacteria</taxon>
        <taxon>Pseudomonadati</taxon>
        <taxon>Verrucomicrobiota</taxon>
        <taxon>Verrucomicrobiia</taxon>
        <taxon>Verrucomicrobiales</taxon>
        <taxon>Verrucomicrobiaceae</taxon>
        <taxon>Prosthecobacter</taxon>
    </lineage>
</organism>
<dbReference type="Gene3D" id="3.40.630.30">
    <property type="match status" value="1"/>
</dbReference>
<accession>A0A4R7RYD3</accession>
<comment type="caution">
    <text evidence="2">The sequence shown here is derived from an EMBL/GenBank/DDBJ whole genome shotgun (WGS) entry which is preliminary data.</text>
</comment>
<dbReference type="OrthoDB" id="9785602at2"/>
<evidence type="ECO:0000313" key="3">
    <source>
        <dbReference type="Proteomes" id="UP000295662"/>
    </source>
</evidence>
<dbReference type="Proteomes" id="UP000295662">
    <property type="component" value="Unassembled WGS sequence"/>
</dbReference>
<protein>
    <submittedName>
        <fullName evidence="2">RimJ/RimL family protein N-acetyltransferase</fullName>
    </submittedName>
</protein>
<dbReference type="SUPFAM" id="SSF55729">
    <property type="entry name" value="Acyl-CoA N-acyltransferases (Nat)"/>
    <property type="match status" value="1"/>
</dbReference>
<dbReference type="EMBL" id="SOCA01000003">
    <property type="protein sequence ID" value="TDU70940.1"/>
    <property type="molecule type" value="Genomic_DNA"/>
</dbReference>
<dbReference type="InterPro" id="IPR051531">
    <property type="entry name" value="N-acetyltransferase"/>
</dbReference>
<evidence type="ECO:0000259" key="1">
    <source>
        <dbReference type="PROSITE" id="PS51186"/>
    </source>
</evidence>
<name>A0A4R7RYD3_9BACT</name>